<reference evidence="2 3" key="1">
    <citation type="submission" date="2019-05" db="EMBL/GenBank/DDBJ databases">
        <title>Mikania micrantha, genome provides insights into the molecular mechanism of rapid growth.</title>
        <authorList>
            <person name="Liu B."/>
        </authorList>
    </citation>
    <scope>NUCLEOTIDE SEQUENCE [LARGE SCALE GENOMIC DNA]</scope>
    <source>
        <strain evidence="2">NLD-2019</strain>
        <tissue evidence="2">Leaf</tissue>
    </source>
</reference>
<proteinExistence type="predicted"/>
<organism evidence="2 3">
    <name type="scientific">Mikania micrantha</name>
    <name type="common">bitter vine</name>
    <dbReference type="NCBI Taxonomy" id="192012"/>
    <lineage>
        <taxon>Eukaryota</taxon>
        <taxon>Viridiplantae</taxon>
        <taxon>Streptophyta</taxon>
        <taxon>Embryophyta</taxon>
        <taxon>Tracheophyta</taxon>
        <taxon>Spermatophyta</taxon>
        <taxon>Magnoliopsida</taxon>
        <taxon>eudicotyledons</taxon>
        <taxon>Gunneridae</taxon>
        <taxon>Pentapetalae</taxon>
        <taxon>asterids</taxon>
        <taxon>campanulids</taxon>
        <taxon>Asterales</taxon>
        <taxon>Asteraceae</taxon>
        <taxon>Asteroideae</taxon>
        <taxon>Heliantheae alliance</taxon>
        <taxon>Eupatorieae</taxon>
        <taxon>Mikania</taxon>
    </lineage>
</organism>
<dbReference type="AlphaFoldDB" id="A0A5N6LLQ8"/>
<dbReference type="Proteomes" id="UP000326396">
    <property type="component" value="Linkage Group LG9"/>
</dbReference>
<dbReference type="EMBL" id="SZYD01000019">
    <property type="protein sequence ID" value="KAD2393097.1"/>
    <property type="molecule type" value="Genomic_DNA"/>
</dbReference>
<accession>A0A5N6LLQ8</accession>
<evidence type="ECO:0000313" key="3">
    <source>
        <dbReference type="Proteomes" id="UP000326396"/>
    </source>
</evidence>
<name>A0A5N6LLQ8_9ASTR</name>
<keyword evidence="3" id="KW-1185">Reference proteome</keyword>
<gene>
    <name evidence="2" type="ORF">E3N88_40074</name>
</gene>
<comment type="caution">
    <text evidence="2">The sequence shown here is derived from an EMBL/GenBank/DDBJ whole genome shotgun (WGS) entry which is preliminary data.</text>
</comment>
<evidence type="ECO:0000256" key="1">
    <source>
        <dbReference type="SAM" id="MobiDB-lite"/>
    </source>
</evidence>
<protein>
    <submittedName>
        <fullName evidence="2">Uncharacterized protein</fullName>
    </submittedName>
</protein>
<sequence length="143" mass="16632">MAENAGAITVREQGSKRWQIAILCNQPRKEGSKLEARRQQDCKQKTKRKWRDKQERSTLAARRKQDSKIQAQTLARMAENAGAITLCEQVAYENYVINDYARNDERGRTPCAKRSPGLPEIEKTKKNFQVLIEWARRGTRRWA</sequence>
<feature type="region of interest" description="Disordered" evidence="1">
    <location>
        <begin position="29"/>
        <end position="65"/>
    </location>
</feature>
<evidence type="ECO:0000313" key="2">
    <source>
        <dbReference type="EMBL" id="KAD2393097.1"/>
    </source>
</evidence>
<feature type="compositionally biased region" description="Basic and acidic residues" evidence="1">
    <location>
        <begin position="29"/>
        <end position="44"/>
    </location>
</feature>